<name>A0A090MCR1_OSTTA</name>
<feature type="compositionally biased region" description="Polar residues" evidence="1">
    <location>
        <begin position="370"/>
        <end position="397"/>
    </location>
</feature>
<accession>A0A454XMQ9</accession>
<evidence type="ECO:0000313" key="3">
    <source>
        <dbReference type="EMBL" id="OUS46981.1"/>
    </source>
</evidence>
<dbReference type="Proteomes" id="UP000009170">
    <property type="component" value="Unassembled WGS sequence"/>
</dbReference>
<evidence type="ECO:0000256" key="1">
    <source>
        <dbReference type="SAM" id="MobiDB-lite"/>
    </source>
</evidence>
<reference evidence="3" key="3">
    <citation type="submission" date="2017-04" db="EMBL/GenBank/DDBJ databases">
        <title>Population genomics of picophytoplankton unveils novel chromosome hypervariability.</title>
        <authorList>
            <consortium name="DOE Joint Genome Institute"/>
            <person name="Blanc-Mathieu R."/>
            <person name="Krasovec M."/>
            <person name="Hebrard M."/>
            <person name="Yau S."/>
            <person name="Desgranges E."/>
            <person name="Martin J."/>
            <person name="Schackwitz W."/>
            <person name="Kuo A."/>
            <person name="Salin G."/>
            <person name="Donnadieu C."/>
            <person name="Desdevises Y."/>
            <person name="Sanchez-Ferandin S."/>
            <person name="Moreau H."/>
            <person name="Rivals E."/>
            <person name="Grigoriev I.V."/>
            <person name="Grimsley N."/>
            <person name="Eyre-Walker A."/>
            <person name="Piganeau G."/>
        </authorList>
    </citation>
    <scope>NUCLEOTIDE SEQUENCE [LARGE SCALE GENOMIC DNA]</scope>
    <source>
        <strain evidence="3">RCC 1115</strain>
    </source>
</reference>
<dbReference type="EMBL" id="CAID01000008">
    <property type="protein sequence ID" value="CEG01490.1"/>
    <property type="molecule type" value="Genomic_DNA"/>
</dbReference>
<sequence>MESTERDARAGEGAGTSTSRRTKASPTTTKRARATGTGTDGNGRDKRQKTASIGGRGGAGPKTMGATQNATVLTRKPAASPGDANGNWQRAMSGSKKDIASTLWYDSMEAKMELEAFLGNAHTADLGELATRDSEDVFEPDLTLLNPFAPPKMASFSFSPLAPGSPVDLMPSTTRQLPPVVPAVFDDWEDTQLYERVSDHLTNTSTSQYMQGRGSVPYTAMNFVGHQNEYRMSFGPEYELRTSTSLLDPDLLGSVKKEVEEAWGEGKNASNTIRKPTSGRGTSERSKGAHGTLQKSAQATSNVGASKRTQIRSKTSTATITFGDDHSGDKKKLKPKPEHSMSEKLLPGSLFLAEQQNQARRGTPAHGLNEVSSSTALPRVVQSRSQPNDEQYPSSSPRQDDADVISMLRKIANLIPSKTRDNIRSSLLRLKQSAVRQAERSDDAEVNPDDSYIDRSVANLLYHRYATSEVREPTPRQTALEKAGREADSFTNCRGDQAVVPA</sequence>
<dbReference type="InParanoid" id="A0A090MCR1"/>
<gene>
    <name evidence="3" type="ORF">BE221DRAFT_191507</name>
    <name evidence="2" type="ORF">OT_ostta08g02310</name>
</gene>
<proteinExistence type="predicted"/>
<dbReference type="EMBL" id="KZ155780">
    <property type="protein sequence ID" value="OUS46981.1"/>
    <property type="molecule type" value="Genomic_DNA"/>
</dbReference>
<feature type="region of interest" description="Disordered" evidence="1">
    <location>
        <begin position="1"/>
        <end position="93"/>
    </location>
</feature>
<protein>
    <submittedName>
        <fullName evidence="2">Unnamed product</fullName>
    </submittedName>
</protein>
<reference evidence="2" key="2">
    <citation type="journal article" date="2014" name="BMC Genomics">
        <title>An improved genome of the model marine alga Ostreococcus tauri unfolds by assessing Illumina de novo assemblies.</title>
        <authorList>
            <person name="Blanc-Mathieu R."/>
            <person name="Verhelst B."/>
            <person name="Derelle E."/>
            <person name="Rombauts S."/>
            <person name="Bouget F.Y."/>
            <person name="Carre I."/>
            <person name="Chateau A."/>
            <person name="Eyre-Walker A."/>
            <person name="Grimsley N."/>
            <person name="Moreau H."/>
            <person name="Piegu B."/>
            <person name="Rivals E."/>
            <person name="Schackwitz W."/>
            <person name="Van de Peer Y."/>
            <person name="Piganeau G."/>
        </authorList>
    </citation>
    <scope>NUCLEOTIDE SEQUENCE</scope>
    <source>
        <strain evidence="2">RCC4221</strain>
    </source>
</reference>
<reference evidence="2 4" key="1">
    <citation type="journal article" date="2006" name="Proc. Natl. Acad. Sci. U.S.A.">
        <title>Genome analysis of the smallest free-living eukaryote Ostreococcus tauri unveils many unique features.</title>
        <authorList>
            <person name="Derelle E."/>
            <person name="Ferraz C."/>
            <person name="Rombauts S."/>
            <person name="Rouze P."/>
            <person name="Worden A.Z."/>
            <person name="Robbens S."/>
            <person name="Partensky F."/>
            <person name="Degroeve S."/>
            <person name="Echeynie S."/>
            <person name="Cooke R."/>
            <person name="Saeys Y."/>
            <person name="Wuyts J."/>
            <person name="Jabbari K."/>
            <person name="Bowler C."/>
            <person name="Panaud O."/>
            <person name="Piegu B."/>
            <person name="Ball S.G."/>
            <person name="Ral J.-P."/>
            <person name="Bouget F.-Y."/>
            <person name="Piganeau G."/>
            <person name="De Baets B."/>
            <person name="Picard A."/>
            <person name="Delseny M."/>
            <person name="Demaille J."/>
            <person name="Van de Peer Y."/>
            <person name="Moreau H."/>
        </authorList>
    </citation>
    <scope>NUCLEOTIDE SEQUENCE [LARGE SCALE GENOMIC DNA]</scope>
    <source>
        <strain evidence="2 4">OTTH0595</strain>
    </source>
</reference>
<feature type="compositionally biased region" description="Polar residues" evidence="1">
    <location>
        <begin position="268"/>
        <end position="281"/>
    </location>
</feature>
<feature type="compositionally biased region" description="Basic and acidic residues" evidence="1">
    <location>
        <begin position="323"/>
        <end position="342"/>
    </location>
</feature>
<feature type="region of interest" description="Disordered" evidence="1">
    <location>
        <begin position="356"/>
        <end position="402"/>
    </location>
</feature>
<feature type="compositionally biased region" description="Polar residues" evidence="1">
    <location>
        <begin position="293"/>
        <end position="320"/>
    </location>
</feature>
<accession>A0A090MCR1</accession>
<dbReference type="Proteomes" id="UP000195557">
    <property type="component" value="Unassembled WGS sequence"/>
</dbReference>
<evidence type="ECO:0000313" key="4">
    <source>
        <dbReference type="Proteomes" id="UP000009170"/>
    </source>
</evidence>
<organism evidence="2 4">
    <name type="scientific">Ostreococcus tauri</name>
    <name type="common">Marine green alga</name>
    <dbReference type="NCBI Taxonomy" id="70448"/>
    <lineage>
        <taxon>Eukaryota</taxon>
        <taxon>Viridiplantae</taxon>
        <taxon>Chlorophyta</taxon>
        <taxon>Mamiellophyceae</taxon>
        <taxon>Mamiellales</taxon>
        <taxon>Bathycoccaceae</taxon>
        <taxon>Ostreococcus</taxon>
    </lineage>
</organism>
<evidence type="ECO:0000313" key="2">
    <source>
        <dbReference type="EMBL" id="CEG01490.1"/>
    </source>
</evidence>
<dbReference type="AlphaFoldDB" id="A0A090MCR1"/>
<keyword evidence="4" id="KW-1185">Reference proteome</keyword>
<feature type="compositionally biased region" description="Basic and acidic residues" evidence="1">
    <location>
        <begin position="1"/>
        <end position="10"/>
    </location>
</feature>
<feature type="region of interest" description="Disordered" evidence="1">
    <location>
        <begin position="481"/>
        <end position="502"/>
    </location>
</feature>
<accession>A0A1Y5IBW7</accession>
<feature type="region of interest" description="Disordered" evidence="1">
    <location>
        <begin position="261"/>
        <end position="344"/>
    </location>
</feature>